<keyword evidence="2" id="KW-0808">Transferase</keyword>
<dbReference type="PANTHER" id="PTHR11085:SF4">
    <property type="entry name" value="NAD-DEPENDENT PROTEIN DEACYLASE"/>
    <property type="match status" value="1"/>
</dbReference>
<dbReference type="InterPro" id="IPR026590">
    <property type="entry name" value="Ssirtuin_cat_dom"/>
</dbReference>
<dbReference type="GO" id="GO:0017136">
    <property type="term" value="F:histone deacetylase activity, NAD-dependent"/>
    <property type="evidence" value="ECO:0007669"/>
    <property type="project" value="TreeGrafter"/>
</dbReference>
<gene>
    <name evidence="6" type="ORF">FC72_GL001677</name>
</gene>
<keyword evidence="3" id="KW-0520">NAD</keyword>
<organism evidence="6 7">
    <name type="scientific">Companilactobacillus tucceti DSM 20183</name>
    <dbReference type="NCBI Taxonomy" id="1423811"/>
    <lineage>
        <taxon>Bacteria</taxon>
        <taxon>Bacillati</taxon>
        <taxon>Bacillota</taxon>
        <taxon>Bacilli</taxon>
        <taxon>Lactobacillales</taxon>
        <taxon>Lactobacillaceae</taxon>
        <taxon>Companilactobacillus</taxon>
    </lineage>
</organism>
<accession>A0A0R1JAL8</accession>
<dbReference type="InterPro" id="IPR029035">
    <property type="entry name" value="DHS-like_NAD/FAD-binding_dom"/>
</dbReference>
<keyword evidence="7" id="KW-1185">Reference proteome</keyword>
<dbReference type="Proteomes" id="UP000050929">
    <property type="component" value="Unassembled WGS sequence"/>
</dbReference>
<sequence>MSDEIIELKNLIEKSNFVTFLTGAGVSVPSGIPDYRSKGGIYRTGSFETTPEYMLSHDNLVNHPDAFHGFTVENLYYPDAKPNIIHKKMAEISNKKGMIVTQNVDMLHTKAGAKNVIEFHGNLYDNIHCLTCGKEFDYKYYLKDGRHHEDNGVIRPGTTVLYGESVNPVNLMGAQKAVSDADLIIVVGTSLKVYPFAGLLRYRKENTKLVVVNKDDLDVSEADLTIADDAVNVFEQL</sequence>
<dbReference type="STRING" id="1423811.FC72_GL001677"/>
<dbReference type="EMBL" id="AZDG01000005">
    <property type="protein sequence ID" value="KRK65050.1"/>
    <property type="molecule type" value="Genomic_DNA"/>
</dbReference>
<feature type="domain" description="Deacetylase sirtuin-type" evidence="5">
    <location>
        <begin position="1"/>
        <end position="237"/>
    </location>
</feature>
<reference evidence="6 7" key="1">
    <citation type="journal article" date="2015" name="Genome Announc.">
        <title>Expanding the biotechnology potential of lactobacilli through comparative genomics of 213 strains and associated genera.</title>
        <authorList>
            <person name="Sun Z."/>
            <person name="Harris H.M."/>
            <person name="McCann A."/>
            <person name="Guo C."/>
            <person name="Argimon S."/>
            <person name="Zhang W."/>
            <person name="Yang X."/>
            <person name="Jeffery I.B."/>
            <person name="Cooney J.C."/>
            <person name="Kagawa T.F."/>
            <person name="Liu W."/>
            <person name="Song Y."/>
            <person name="Salvetti E."/>
            <person name="Wrobel A."/>
            <person name="Rasinkangas P."/>
            <person name="Parkhill J."/>
            <person name="Rea M.C."/>
            <person name="O'Sullivan O."/>
            <person name="Ritari J."/>
            <person name="Douillard F.P."/>
            <person name="Paul Ross R."/>
            <person name="Yang R."/>
            <person name="Briner A.E."/>
            <person name="Felis G.E."/>
            <person name="de Vos W.M."/>
            <person name="Barrangou R."/>
            <person name="Klaenhammer T.R."/>
            <person name="Caufield P.W."/>
            <person name="Cui Y."/>
            <person name="Zhang H."/>
            <person name="O'Toole P.W."/>
        </authorList>
    </citation>
    <scope>NUCLEOTIDE SEQUENCE [LARGE SCALE GENOMIC DNA]</scope>
    <source>
        <strain evidence="6 7">DSM 20183</strain>
    </source>
</reference>
<evidence type="ECO:0000259" key="5">
    <source>
        <dbReference type="PROSITE" id="PS50305"/>
    </source>
</evidence>
<evidence type="ECO:0000313" key="7">
    <source>
        <dbReference type="Proteomes" id="UP000050929"/>
    </source>
</evidence>
<dbReference type="InterPro" id="IPR026591">
    <property type="entry name" value="Sirtuin_cat_small_dom_sf"/>
</dbReference>
<dbReference type="NCBIfam" id="NF001752">
    <property type="entry name" value="PRK00481.1-1"/>
    <property type="match status" value="1"/>
</dbReference>
<dbReference type="PATRIC" id="fig|1423811.3.peg.1712"/>
<dbReference type="InterPro" id="IPR003000">
    <property type="entry name" value="Sirtuin"/>
</dbReference>
<evidence type="ECO:0000256" key="2">
    <source>
        <dbReference type="ARBA" id="ARBA00022679"/>
    </source>
</evidence>
<dbReference type="Gene3D" id="3.30.1600.10">
    <property type="entry name" value="SIR2/SIRT2 'Small Domain"/>
    <property type="match status" value="1"/>
</dbReference>
<dbReference type="EC" id="2.3.1.286" evidence="1"/>
<dbReference type="PANTHER" id="PTHR11085">
    <property type="entry name" value="NAD-DEPENDENT PROTEIN DEACYLASE SIRTUIN-5, MITOCHONDRIAL-RELATED"/>
    <property type="match status" value="1"/>
</dbReference>
<dbReference type="InterPro" id="IPR050134">
    <property type="entry name" value="NAD-dep_sirtuin_deacylases"/>
</dbReference>
<dbReference type="Pfam" id="PF02146">
    <property type="entry name" value="SIR2"/>
    <property type="match status" value="1"/>
</dbReference>
<dbReference type="GO" id="GO:0070403">
    <property type="term" value="F:NAD+ binding"/>
    <property type="evidence" value="ECO:0007669"/>
    <property type="project" value="InterPro"/>
</dbReference>
<proteinExistence type="predicted"/>
<name>A0A0R1JAL8_9LACO</name>
<dbReference type="SUPFAM" id="SSF52467">
    <property type="entry name" value="DHS-like NAD/FAD-binding domain"/>
    <property type="match status" value="1"/>
</dbReference>
<dbReference type="OrthoDB" id="9800582at2"/>
<dbReference type="PROSITE" id="PS50305">
    <property type="entry name" value="SIRTUIN"/>
    <property type="match status" value="1"/>
</dbReference>
<dbReference type="Gene3D" id="3.40.50.1220">
    <property type="entry name" value="TPP-binding domain"/>
    <property type="match status" value="1"/>
</dbReference>
<comment type="caution">
    <text evidence="6">The sequence shown here is derived from an EMBL/GenBank/DDBJ whole genome shotgun (WGS) entry which is preliminary data.</text>
</comment>
<protein>
    <recommendedName>
        <fullName evidence="1">protein acetyllysine N-acetyltransferase</fullName>
        <ecNumber evidence="1">2.3.1.286</ecNumber>
    </recommendedName>
</protein>
<comment type="caution">
    <text evidence="4">Lacks conserved residue(s) required for the propagation of feature annotation.</text>
</comment>
<evidence type="ECO:0000256" key="3">
    <source>
        <dbReference type="ARBA" id="ARBA00023027"/>
    </source>
</evidence>
<evidence type="ECO:0000256" key="4">
    <source>
        <dbReference type="PROSITE-ProRule" id="PRU00236"/>
    </source>
</evidence>
<evidence type="ECO:0000256" key="1">
    <source>
        <dbReference type="ARBA" id="ARBA00012928"/>
    </source>
</evidence>
<dbReference type="AlphaFoldDB" id="A0A0R1JAL8"/>
<evidence type="ECO:0000313" key="6">
    <source>
        <dbReference type="EMBL" id="KRK65050.1"/>
    </source>
</evidence>